<evidence type="ECO:0000313" key="11">
    <source>
        <dbReference type="Proteomes" id="UP000269883"/>
    </source>
</evidence>
<dbReference type="RefSeq" id="WP_126376702.1">
    <property type="nucleotide sequence ID" value="NZ_AP017378.1"/>
</dbReference>
<evidence type="ECO:0000256" key="3">
    <source>
        <dbReference type="ARBA" id="ARBA00022801"/>
    </source>
</evidence>
<evidence type="ECO:0000256" key="2">
    <source>
        <dbReference type="ARBA" id="ARBA00022555"/>
    </source>
</evidence>
<dbReference type="PROSITE" id="PS01195">
    <property type="entry name" value="PEPT_TRNA_HYDROL_1"/>
    <property type="match status" value="1"/>
</dbReference>
<evidence type="ECO:0000256" key="7">
    <source>
        <dbReference type="HAMAP-Rule" id="MF_00083"/>
    </source>
</evidence>
<comment type="subunit">
    <text evidence="7">Monomer.</text>
</comment>
<feature type="binding site" evidence="7">
    <location>
        <position position="76"/>
    </location>
    <ligand>
        <name>tRNA</name>
        <dbReference type="ChEBI" id="CHEBI:17843"/>
    </ligand>
</feature>
<dbReference type="EC" id="3.1.1.29" evidence="1 7"/>
<evidence type="ECO:0000256" key="5">
    <source>
        <dbReference type="ARBA" id="ARBA00038063"/>
    </source>
</evidence>
<keyword evidence="2 7" id="KW-0820">tRNA-binding</keyword>
<dbReference type="FunFam" id="3.40.50.1470:FF:000001">
    <property type="entry name" value="Peptidyl-tRNA hydrolase"/>
    <property type="match status" value="1"/>
</dbReference>
<dbReference type="Proteomes" id="UP000269883">
    <property type="component" value="Chromosome"/>
</dbReference>
<dbReference type="InterPro" id="IPR036416">
    <property type="entry name" value="Pept_tRNA_hydro_sf"/>
</dbReference>
<evidence type="ECO:0000256" key="6">
    <source>
        <dbReference type="ARBA" id="ARBA00050038"/>
    </source>
</evidence>
<comment type="subcellular location">
    <subcellularLocation>
        <location evidence="7">Cytoplasm</location>
    </subcellularLocation>
</comment>
<comment type="similarity">
    <text evidence="5 7 9">Belongs to the PTH family.</text>
</comment>
<evidence type="ECO:0000256" key="9">
    <source>
        <dbReference type="RuleBase" id="RU004320"/>
    </source>
</evidence>
<dbReference type="HAMAP" id="MF_00083">
    <property type="entry name" value="Pept_tRNA_hydro_bact"/>
    <property type="match status" value="1"/>
</dbReference>
<comment type="catalytic activity">
    <reaction evidence="7 8">
        <text>an N-acyl-L-alpha-aminoacyl-tRNA + H2O = an N-acyl-L-amino acid + a tRNA + H(+)</text>
        <dbReference type="Rhea" id="RHEA:54448"/>
        <dbReference type="Rhea" id="RHEA-COMP:10123"/>
        <dbReference type="Rhea" id="RHEA-COMP:13883"/>
        <dbReference type="ChEBI" id="CHEBI:15377"/>
        <dbReference type="ChEBI" id="CHEBI:15378"/>
        <dbReference type="ChEBI" id="CHEBI:59874"/>
        <dbReference type="ChEBI" id="CHEBI:78442"/>
        <dbReference type="ChEBI" id="CHEBI:138191"/>
        <dbReference type="EC" id="3.1.1.29"/>
    </reaction>
</comment>
<sequence>MKNYAMLIAGLGNPGPEYELTRHNFGFLVIDRLIERSGGPDRCPRIEVRGDCLTWECQPVRNKPKVLLAQPQTYMNLSGIAVGKLANKFELPPERILVIHDDLDLELGRMKLKKGGGDAGHNGIKSIVEHLGSAAFLRLRLGVGRPEGRGGTRDYVLDNFDSQDTEIVNEVLSSAIKGINVLLRMGLQPAVQHINSFDARPKLEKPDET</sequence>
<dbReference type="AlphaFoldDB" id="A0A2Z6AW27"/>
<keyword evidence="11" id="KW-1185">Reference proteome</keyword>
<evidence type="ECO:0000256" key="1">
    <source>
        <dbReference type="ARBA" id="ARBA00013260"/>
    </source>
</evidence>
<dbReference type="PANTHER" id="PTHR17224">
    <property type="entry name" value="PEPTIDYL-TRNA HYDROLASE"/>
    <property type="match status" value="1"/>
</dbReference>
<keyword evidence="4 7" id="KW-0694">RNA-binding</keyword>
<dbReference type="CDD" id="cd00462">
    <property type="entry name" value="PTH"/>
    <property type="match status" value="1"/>
</dbReference>
<feature type="active site" description="Proton acceptor" evidence="7">
    <location>
        <position position="23"/>
    </location>
</feature>
<feature type="binding site" evidence="7">
    <location>
        <position position="74"/>
    </location>
    <ligand>
        <name>tRNA</name>
        <dbReference type="ChEBI" id="CHEBI:17843"/>
    </ligand>
</feature>
<name>A0A2Z6AW27_9BACT</name>
<evidence type="ECO:0000313" key="10">
    <source>
        <dbReference type="EMBL" id="BBD07447.1"/>
    </source>
</evidence>
<accession>A0A2Z6AW27</accession>
<reference evidence="10 11" key="1">
    <citation type="journal article" date="2018" name="Sci. Adv.">
        <title>Multi-heme cytochromes provide a pathway for survival in energy-limited environments.</title>
        <authorList>
            <person name="Deng X."/>
            <person name="Dohmae N."/>
            <person name="Nealson K.H."/>
            <person name="Hashimoto K."/>
            <person name="Okamoto A."/>
        </authorList>
    </citation>
    <scope>NUCLEOTIDE SEQUENCE [LARGE SCALE GENOMIC DNA]</scope>
    <source>
        <strain evidence="10 11">IS5</strain>
    </source>
</reference>
<keyword evidence="7" id="KW-0963">Cytoplasm</keyword>
<dbReference type="Gene3D" id="3.40.50.1470">
    <property type="entry name" value="Peptidyl-tRNA hydrolase"/>
    <property type="match status" value="1"/>
</dbReference>
<dbReference type="NCBIfam" id="TIGR00447">
    <property type="entry name" value="pth"/>
    <property type="match status" value="1"/>
</dbReference>
<feature type="site" description="Discriminates between blocked and unblocked aminoacyl-tRNA" evidence="7">
    <location>
        <position position="13"/>
    </location>
</feature>
<keyword evidence="3 7" id="KW-0378">Hydrolase</keyword>
<dbReference type="OrthoDB" id="9800507at2"/>
<comment type="function">
    <text evidence="7">Catalyzes the release of premature peptidyl moieties from peptidyl-tRNA molecules trapped in stalled 50S ribosomal subunits, and thus maintains levels of free tRNAs and 50S ribosomes.</text>
</comment>
<dbReference type="EMBL" id="AP017378">
    <property type="protein sequence ID" value="BBD07447.1"/>
    <property type="molecule type" value="Genomic_DNA"/>
</dbReference>
<dbReference type="Pfam" id="PF01195">
    <property type="entry name" value="Pept_tRNA_hydro"/>
    <property type="match status" value="1"/>
</dbReference>
<feature type="binding site" evidence="7">
    <location>
        <position position="122"/>
    </location>
    <ligand>
        <name>tRNA</name>
        <dbReference type="ChEBI" id="CHEBI:17843"/>
    </ligand>
</feature>
<organism evidence="10 11">
    <name type="scientific">Desulfovibrio ferrophilus</name>
    <dbReference type="NCBI Taxonomy" id="241368"/>
    <lineage>
        <taxon>Bacteria</taxon>
        <taxon>Pseudomonadati</taxon>
        <taxon>Thermodesulfobacteriota</taxon>
        <taxon>Desulfovibrionia</taxon>
        <taxon>Desulfovibrionales</taxon>
        <taxon>Desulfovibrionaceae</taxon>
        <taxon>Desulfovibrio</taxon>
    </lineage>
</organism>
<dbReference type="GO" id="GO:0004045">
    <property type="term" value="F:peptidyl-tRNA hydrolase activity"/>
    <property type="evidence" value="ECO:0007669"/>
    <property type="project" value="UniProtKB-UniRule"/>
</dbReference>
<dbReference type="SUPFAM" id="SSF53178">
    <property type="entry name" value="Peptidyl-tRNA hydrolase-like"/>
    <property type="match status" value="1"/>
</dbReference>
<dbReference type="GO" id="GO:0005737">
    <property type="term" value="C:cytoplasm"/>
    <property type="evidence" value="ECO:0007669"/>
    <property type="project" value="UniProtKB-SubCell"/>
</dbReference>
<evidence type="ECO:0000256" key="8">
    <source>
        <dbReference type="RuleBase" id="RU000673"/>
    </source>
</evidence>
<dbReference type="KEGG" id="dfl:DFE_0721"/>
<proteinExistence type="inferred from homology"/>
<dbReference type="InterPro" id="IPR018171">
    <property type="entry name" value="Pept_tRNA_hydro_CS"/>
</dbReference>
<dbReference type="PROSITE" id="PS01196">
    <property type="entry name" value="PEPT_TRNA_HYDROL_2"/>
    <property type="match status" value="1"/>
</dbReference>
<dbReference type="GO" id="GO:0000049">
    <property type="term" value="F:tRNA binding"/>
    <property type="evidence" value="ECO:0007669"/>
    <property type="project" value="UniProtKB-UniRule"/>
</dbReference>
<dbReference type="GO" id="GO:0072344">
    <property type="term" value="P:rescue of stalled ribosome"/>
    <property type="evidence" value="ECO:0007669"/>
    <property type="project" value="UniProtKB-UniRule"/>
</dbReference>
<feature type="site" description="Stabilizes the basic form of H active site to accept a proton" evidence="7">
    <location>
        <position position="101"/>
    </location>
</feature>
<dbReference type="InterPro" id="IPR001328">
    <property type="entry name" value="Pept_tRNA_hydro"/>
</dbReference>
<dbReference type="PANTHER" id="PTHR17224:SF1">
    <property type="entry name" value="PEPTIDYL-TRNA HYDROLASE"/>
    <property type="match status" value="1"/>
</dbReference>
<dbReference type="GO" id="GO:0006515">
    <property type="term" value="P:protein quality control for misfolded or incompletely synthesized proteins"/>
    <property type="evidence" value="ECO:0007669"/>
    <property type="project" value="UniProtKB-UniRule"/>
</dbReference>
<protein>
    <recommendedName>
        <fullName evidence="6 7">Peptidyl-tRNA hydrolase</fullName>
        <shortName evidence="7">Pth</shortName>
        <ecNumber evidence="1 7">3.1.1.29</ecNumber>
    </recommendedName>
</protein>
<comment type="function">
    <text evidence="7">Hydrolyzes ribosome-free peptidyl-tRNAs (with 1 or more amino acids incorporated), which drop off the ribosome during protein synthesis, or as a result of ribosome stalling.</text>
</comment>
<gene>
    <name evidence="7 10" type="primary">pth</name>
    <name evidence="10" type="ORF">DFE_0721</name>
</gene>
<evidence type="ECO:0000256" key="4">
    <source>
        <dbReference type="ARBA" id="ARBA00022884"/>
    </source>
</evidence>
<feature type="binding site" evidence="7">
    <location>
        <position position="18"/>
    </location>
    <ligand>
        <name>tRNA</name>
        <dbReference type="ChEBI" id="CHEBI:17843"/>
    </ligand>
</feature>